<sequence length="118" mass="13533">MAGSSVPHLPAELWAQVLQNVDDPLTLWVTCRQVSRTWRKEGEHTFRAIYLPNLHTEWTKIVHGQIAHTIVAVTDKDFIDPKSSTLSLVVQRGEPESESITPDRLKEFTREEWEEEAA</sequence>
<comment type="caution">
    <text evidence="2">The sequence shown here is derived from an EMBL/GenBank/DDBJ whole genome shotgun (WGS) entry which is preliminary data.</text>
</comment>
<feature type="region of interest" description="Disordered" evidence="1">
    <location>
        <begin position="90"/>
        <end position="118"/>
    </location>
</feature>
<dbReference type="EMBL" id="JAANER010000001">
    <property type="protein sequence ID" value="KAG9195729.1"/>
    <property type="molecule type" value="Genomic_DNA"/>
</dbReference>
<dbReference type="Proteomes" id="UP001199106">
    <property type="component" value="Unassembled WGS sequence"/>
</dbReference>
<evidence type="ECO:0008006" key="4">
    <source>
        <dbReference type="Google" id="ProtNLM"/>
    </source>
</evidence>
<gene>
    <name evidence="2" type="ORF">G6011_00850</name>
</gene>
<dbReference type="SUPFAM" id="SSF81383">
    <property type="entry name" value="F-box domain"/>
    <property type="match status" value="1"/>
</dbReference>
<proteinExistence type="predicted"/>
<dbReference type="AlphaFoldDB" id="A0AAD4NVF1"/>
<evidence type="ECO:0000256" key="1">
    <source>
        <dbReference type="SAM" id="MobiDB-lite"/>
    </source>
</evidence>
<accession>A0AAD4NVF1</accession>
<dbReference type="InterPro" id="IPR036047">
    <property type="entry name" value="F-box-like_dom_sf"/>
</dbReference>
<organism evidence="2 3">
    <name type="scientific">Alternaria panax</name>
    <dbReference type="NCBI Taxonomy" id="48097"/>
    <lineage>
        <taxon>Eukaryota</taxon>
        <taxon>Fungi</taxon>
        <taxon>Dikarya</taxon>
        <taxon>Ascomycota</taxon>
        <taxon>Pezizomycotina</taxon>
        <taxon>Dothideomycetes</taxon>
        <taxon>Pleosporomycetidae</taxon>
        <taxon>Pleosporales</taxon>
        <taxon>Pleosporineae</taxon>
        <taxon>Pleosporaceae</taxon>
        <taxon>Alternaria</taxon>
        <taxon>Alternaria sect. Panax</taxon>
    </lineage>
</organism>
<reference evidence="2" key="1">
    <citation type="submission" date="2021-07" db="EMBL/GenBank/DDBJ databases">
        <title>Genome Resource of American Ginseng Black Spot Pathogen Alternaria panax.</title>
        <authorList>
            <person name="Qiu C."/>
            <person name="Wang W."/>
            <person name="Liu Z."/>
        </authorList>
    </citation>
    <scope>NUCLEOTIDE SEQUENCE</scope>
    <source>
        <strain evidence="2">BNCC115425</strain>
    </source>
</reference>
<feature type="compositionally biased region" description="Basic and acidic residues" evidence="1">
    <location>
        <begin position="101"/>
        <end position="111"/>
    </location>
</feature>
<protein>
    <recommendedName>
        <fullName evidence="4">F-box domain-containing protein</fullName>
    </recommendedName>
</protein>
<name>A0AAD4NVF1_9PLEO</name>
<evidence type="ECO:0000313" key="3">
    <source>
        <dbReference type="Proteomes" id="UP001199106"/>
    </source>
</evidence>
<evidence type="ECO:0000313" key="2">
    <source>
        <dbReference type="EMBL" id="KAG9195729.1"/>
    </source>
</evidence>
<keyword evidence="3" id="KW-1185">Reference proteome</keyword>